<dbReference type="PANTHER" id="PTHR21301:SF11">
    <property type="entry name" value="GIY-YIG DOMAIN-CONTAINING PROTEIN"/>
    <property type="match status" value="1"/>
</dbReference>
<evidence type="ECO:0000313" key="2">
    <source>
        <dbReference type="Proteomes" id="UP000792457"/>
    </source>
</evidence>
<dbReference type="OrthoDB" id="10018421at2759"/>
<reference evidence="1" key="1">
    <citation type="submission" date="2013-04" db="EMBL/GenBank/DDBJ databases">
        <authorList>
            <person name="Qu J."/>
            <person name="Murali S.C."/>
            <person name="Bandaranaike D."/>
            <person name="Bellair M."/>
            <person name="Blankenburg K."/>
            <person name="Chao H."/>
            <person name="Dinh H."/>
            <person name="Doddapaneni H."/>
            <person name="Downs B."/>
            <person name="Dugan-Rocha S."/>
            <person name="Elkadiri S."/>
            <person name="Gnanaolivu R.D."/>
            <person name="Hernandez B."/>
            <person name="Javaid M."/>
            <person name="Jayaseelan J.C."/>
            <person name="Lee S."/>
            <person name="Li M."/>
            <person name="Ming W."/>
            <person name="Munidasa M."/>
            <person name="Muniz J."/>
            <person name="Nguyen L."/>
            <person name="Ongeri F."/>
            <person name="Osuji N."/>
            <person name="Pu L.-L."/>
            <person name="Puazo M."/>
            <person name="Qu C."/>
            <person name="Quiroz J."/>
            <person name="Raj R."/>
            <person name="Weissenberger G."/>
            <person name="Xin Y."/>
            <person name="Zou X."/>
            <person name="Han Y."/>
            <person name="Richards S."/>
            <person name="Worley K."/>
            <person name="Muzny D."/>
            <person name="Gibbs R."/>
        </authorList>
    </citation>
    <scope>NUCLEOTIDE SEQUENCE</scope>
    <source>
        <strain evidence="1">Sampled in the wild</strain>
    </source>
</reference>
<name>A0A8K0KX90_LADFU</name>
<dbReference type="EMBL" id="KZ309890">
    <property type="protein sequence ID" value="KAG8239743.1"/>
    <property type="molecule type" value="Genomic_DNA"/>
</dbReference>
<gene>
    <name evidence="1" type="ORF">J437_LFUL018439</name>
</gene>
<evidence type="ECO:0000313" key="1">
    <source>
        <dbReference type="EMBL" id="KAG8239743.1"/>
    </source>
</evidence>
<protein>
    <submittedName>
        <fullName evidence="1">Uncharacterized protein</fullName>
    </submittedName>
</protein>
<keyword evidence="2" id="KW-1185">Reference proteome</keyword>
<reference evidence="1" key="2">
    <citation type="submission" date="2017-10" db="EMBL/GenBank/DDBJ databases">
        <title>Ladona fulva Genome sequencing and assembly.</title>
        <authorList>
            <person name="Murali S."/>
            <person name="Richards S."/>
            <person name="Bandaranaike D."/>
            <person name="Bellair M."/>
            <person name="Blankenburg K."/>
            <person name="Chao H."/>
            <person name="Dinh H."/>
            <person name="Doddapaneni H."/>
            <person name="Dugan-Rocha S."/>
            <person name="Elkadiri S."/>
            <person name="Gnanaolivu R."/>
            <person name="Hernandez B."/>
            <person name="Skinner E."/>
            <person name="Javaid M."/>
            <person name="Lee S."/>
            <person name="Li M."/>
            <person name="Ming W."/>
            <person name="Munidasa M."/>
            <person name="Muniz J."/>
            <person name="Nguyen L."/>
            <person name="Hughes D."/>
            <person name="Osuji N."/>
            <person name="Pu L.-L."/>
            <person name="Puazo M."/>
            <person name="Qu C."/>
            <person name="Quiroz J."/>
            <person name="Raj R."/>
            <person name="Weissenberger G."/>
            <person name="Xin Y."/>
            <person name="Zou X."/>
            <person name="Han Y."/>
            <person name="Worley K."/>
            <person name="Muzny D."/>
            <person name="Gibbs R."/>
        </authorList>
    </citation>
    <scope>NUCLEOTIDE SEQUENCE</scope>
    <source>
        <strain evidence="1">Sampled in the wild</strain>
    </source>
</reference>
<organism evidence="1 2">
    <name type="scientific">Ladona fulva</name>
    <name type="common">Scarce chaser dragonfly</name>
    <name type="synonym">Libellula fulva</name>
    <dbReference type="NCBI Taxonomy" id="123851"/>
    <lineage>
        <taxon>Eukaryota</taxon>
        <taxon>Metazoa</taxon>
        <taxon>Ecdysozoa</taxon>
        <taxon>Arthropoda</taxon>
        <taxon>Hexapoda</taxon>
        <taxon>Insecta</taxon>
        <taxon>Pterygota</taxon>
        <taxon>Palaeoptera</taxon>
        <taxon>Odonata</taxon>
        <taxon>Epiprocta</taxon>
        <taxon>Anisoptera</taxon>
        <taxon>Libelluloidea</taxon>
        <taxon>Libellulidae</taxon>
        <taxon>Ladona</taxon>
    </lineage>
</organism>
<accession>A0A8K0KX90</accession>
<sequence>MMAMGSPHSPAMANLYMESFEERAPKFVPLQPKEFNQYVNNTFLVWPHGCCMLDQFFEHLSNIHPTHYETRKRWDSVYRNPTHIDLYLNNNRHHQTSHRKAELSRLFHCTIFISDKDNLLQELPHLYTIF</sequence>
<dbReference type="Proteomes" id="UP000792457">
    <property type="component" value="Unassembled WGS sequence"/>
</dbReference>
<dbReference type="PANTHER" id="PTHR21301">
    <property type="entry name" value="REVERSE TRANSCRIPTASE"/>
    <property type="match status" value="1"/>
</dbReference>
<proteinExistence type="predicted"/>
<comment type="caution">
    <text evidence="1">The sequence shown here is derived from an EMBL/GenBank/DDBJ whole genome shotgun (WGS) entry which is preliminary data.</text>
</comment>
<dbReference type="AlphaFoldDB" id="A0A8K0KX90"/>